<organism evidence="4 5">
    <name type="scientific">Kroppenstedtia pulmonis</name>
    <dbReference type="NCBI Taxonomy" id="1380685"/>
    <lineage>
        <taxon>Bacteria</taxon>
        <taxon>Bacillati</taxon>
        <taxon>Bacillota</taxon>
        <taxon>Bacilli</taxon>
        <taxon>Bacillales</taxon>
        <taxon>Thermoactinomycetaceae</taxon>
        <taxon>Kroppenstedtia</taxon>
    </lineage>
</organism>
<accession>A0A7D4CWH9</accession>
<dbReference type="EMBL" id="CP048104">
    <property type="protein sequence ID" value="QKG85037.1"/>
    <property type="molecule type" value="Genomic_DNA"/>
</dbReference>
<dbReference type="InterPro" id="IPR050197">
    <property type="entry name" value="Aldolase_class_II_sugar_metab"/>
</dbReference>
<dbReference type="KEGG" id="kpul:GXN76_11535"/>
<evidence type="ECO:0000313" key="4">
    <source>
        <dbReference type="EMBL" id="QKG85037.1"/>
    </source>
</evidence>
<dbReference type="InterPro" id="IPR001303">
    <property type="entry name" value="Aldolase_II/adducin_N"/>
</dbReference>
<feature type="domain" description="Class II aldolase/adducin N-terminal" evidence="3">
    <location>
        <begin position="5"/>
        <end position="180"/>
    </location>
</feature>
<dbReference type="GO" id="GO:0046872">
    <property type="term" value="F:metal ion binding"/>
    <property type="evidence" value="ECO:0007669"/>
    <property type="project" value="UniProtKB-KW"/>
</dbReference>
<proteinExistence type="predicted"/>
<dbReference type="AlphaFoldDB" id="A0A7D4CWH9"/>
<sequence length="209" mass="22798">MSSLKELVYYTKQLSETGLVKGTSGNISIRDEDSLWITPSALPYDQLKEEDLVQVSLDEKQVRSGHRKPSSELPMHAAIYRKKEGIQAIVHTHSTYATMFAAAGKEIPPIHYLIADIGDTVPVVPYATYGSDELAVHAVAGLEKANGVLLGNHGVIAVGNHLSEAFRRAETIESLAQMALGARMLGEYKPLSQSQLDEAKEKFASYITS</sequence>
<dbReference type="Gene3D" id="3.40.225.10">
    <property type="entry name" value="Class II aldolase/adducin N-terminal domain"/>
    <property type="match status" value="1"/>
</dbReference>
<gene>
    <name evidence="4" type="ORF">GXN76_11535</name>
</gene>
<evidence type="ECO:0000313" key="5">
    <source>
        <dbReference type="Proteomes" id="UP000503088"/>
    </source>
</evidence>
<dbReference type="InterPro" id="IPR036409">
    <property type="entry name" value="Aldolase_II/adducin_N_sf"/>
</dbReference>
<keyword evidence="2" id="KW-0456">Lyase</keyword>
<dbReference type="PANTHER" id="PTHR22789:SF0">
    <property type="entry name" value="3-OXO-TETRONATE 4-PHOSPHATE DECARBOXYLASE-RELATED"/>
    <property type="match status" value="1"/>
</dbReference>
<dbReference type="SMART" id="SM01007">
    <property type="entry name" value="Aldolase_II"/>
    <property type="match status" value="1"/>
</dbReference>
<protein>
    <submittedName>
        <fullName evidence="4">Class II aldolase/adducin family protein</fullName>
    </submittedName>
</protein>
<dbReference type="GO" id="GO:0019323">
    <property type="term" value="P:pentose catabolic process"/>
    <property type="evidence" value="ECO:0007669"/>
    <property type="project" value="TreeGrafter"/>
</dbReference>
<name>A0A7D4CWH9_9BACL</name>
<dbReference type="RefSeq" id="WP_173223313.1">
    <property type="nucleotide sequence ID" value="NZ_CP048104.1"/>
</dbReference>
<evidence type="ECO:0000259" key="3">
    <source>
        <dbReference type="SMART" id="SM01007"/>
    </source>
</evidence>
<reference evidence="4 5" key="1">
    <citation type="submission" date="2020-01" db="EMBL/GenBank/DDBJ databases">
        <authorList>
            <person name="Gulvik C.A."/>
            <person name="Batra D.G."/>
        </authorList>
    </citation>
    <scope>NUCLEOTIDE SEQUENCE [LARGE SCALE GENOMIC DNA]</scope>
    <source>
        <strain evidence="4 5">W9323</strain>
    </source>
</reference>
<keyword evidence="1" id="KW-0479">Metal-binding</keyword>
<dbReference type="SUPFAM" id="SSF53639">
    <property type="entry name" value="AraD/HMP-PK domain-like"/>
    <property type="match status" value="1"/>
</dbReference>
<evidence type="ECO:0000256" key="2">
    <source>
        <dbReference type="ARBA" id="ARBA00023239"/>
    </source>
</evidence>
<dbReference type="GO" id="GO:0005829">
    <property type="term" value="C:cytosol"/>
    <property type="evidence" value="ECO:0007669"/>
    <property type="project" value="TreeGrafter"/>
</dbReference>
<dbReference type="GO" id="GO:0016832">
    <property type="term" value="F:aldehyde-lyase activity"/>
    <property type="evidence" value="ECO:0007669"/>
    <property type="project" value="TreeGrafter"/>
</dbReference>
<dbReference type="Proteomes" id="UP000503088">
    <property type="component" value="Chromosome"/>
</dbReference>
<evidence type="ECO:0000256" key="1">
    <source>
        <dbReference type="ARBA" id="ARBA00022723"/>
    </source>
</evidence>
<keyword evidence="5" id="KW-1185">Reference proteome</keyword>
<dbReference type="Pfam" id="PF00596">
    <property type="entry name" value="Aldolase_II"/>
    <property type="match status" value="1"/>
</dbReference>
<dbReference type="PANTHER" id="PTHR22789">
    <property type="entry name" value="FUCULOSE PHOSPHATE ALDOLASE"/>
    <property type="match status" value="1"/>
</dbReference>